<dbReference type="AlphaFoldDB" id="A0A1J5R5D8"/>
<dbReference type="InterPro" id="IPR011990">
    <property type="entry name" value="TPR-like_helical_dom_sf"/>
</dbReference>
<dbReference type="EMBL" id="MLJW01000431">
    <property type="protein sequence ID" value="OIQ87263.1"/>
    <property type="molecule type" value="Genomic_DNA"/>
</dbReference>
<dbReference type="GO" id="GO:0008168">
    <property type="term" value="F:methyltransferase activity"/>
    <property type="evidence" value="ECO:0007669"/>
    <property type="project" value="UniProtKB-KW"/>
</dbReference>
<proteinExistence type="predicted"/>
<protein>
    <submittedName>
        <fullName evidence="1">Macrocin-O-methyltransferase (TylF)</fullName>
    </submittedName>
</protein>
<dbReference type="Pfam" id="PF14559">
    <property type="entry name" value="TPR_19"/>
    <property type="match status" value="1"/>
</dbReference>
<reference evidence="1" key="1">
    <citation type="submission" date="2016-10" db="EMBL/GenBank/DDBJ databases">
        <title>Sequence of Gallionella enrichment culture.</title>
        <authorList>
            <person name="Poehlein A."/>
            <person name="Muehling M."/>
            <person name="Daniel R."/>
        </authorList>
    </citation>
    <scope>NUCLEOTIDE SEQUENCE</scope>
</reference>
<dbReference type="SUPFAM" id="SSF48452">
    <property type="entry name" value="TPR-like"/>
    <property type="match status" value="1"/>
</dbReference>
<name>A0A1J5R5D8_9ZZZZ</name>
<dbReference type="PANTHER" id="PTHR40036">
    <property type="entry name" value="MACROCIN O-METHYLTRANSFERASE"/>
    <property type="match status" value="1"/>
</dbReference>
<dbReference type="SUPFAM" id="SSF53335">
    <property type="entry name" value="S-adenosyl-L-methionine-dependent methyltransferases"/>
    <property type="match status" value="1"/>
</dbReference>
<keyword evidence="1" id="KW-0489">Methyltransferase</keyword>
<comment type="caution">
    <text evidence="1">The sequence shown here is derived from an EMBL/GenBank/DDBJ whole genome shotgun (WGS) entry which is preliminary data.</text>
</comment>
<dbReference type="Gene3D" id="3.40.50.150">
    <property type="entry name" value="Vaccinia Virus protein VP39"/>
    <property type="match status" value="1"/>
</dbReference>
<dbReference type="InterPro" id="IPR008884">
    <property type="entry name" value="TylF_MeTrfase"/>
</dbReference>
<dbReference type="PANTHER" id="PTHR40036:SF1">
    <property type="entry name" value="MACROCIN O-METHYLTRANSFERASE"/>
    <property type="match status" value="1"/>
</dbReference>
<evidence type="ECO:0000313" key="1">
    <source>
        <dbReference type="EMBL" id="OIQ87263.1"/>
    </source>
</evidence>
<sequence>MSDLSDLARQGAGLLQRRRPQAARDVLRRAVAERPGCAESRLLLGRACLQAGQGGEAVAVLEALCADEASPAALEALATAYRRDARYLDVLALARRHSGPQMAYEAAMALTALGRAPEALAAFDALLAEAPDLAAAWFGSHAPALDLLGWPEAETRLRRAAACRGANRRYQALLAAYHHLLGRGDPADCPQSQRHLAEGARALRPYLAEGWRLFGISGSLLRWALEQAARPGLVLEFGVRRGTSIAHLAAVAGQEVHGFDSFEGLPEAWVNSPSGALTTDRRLPAVPANVALHAGWFEDTLPGFLAGQGAPLRFANIDSDLYSSARTVLTALAARIGPGSVLVFDEFIGNRSWRQDEYRAFHEHAAAQGLAWSIIAVGLATKQVAILIG</sequence>
<gene>
    <name evidence="1" type="ORF">GALL_308710</name>
</gene>
<dbReference type="InterPro" id="IPR029063">
    <property type="entry name" value="SAM-dependent_MTases_sf"/>
</dbReference>
<dbReference type="GO" id="GO:0032259">
    <property type="term" value="P:methylation"/>
    <property type="evidence" value="ECO:0007669"/>
    <property type="project" value="UniProtKB-KW"/>
</dbReference>
<keyword evidence="1" id="KW-0808">Transferase</keyword>
<dbReference type="Pfam" id="PF13578">
    <property type="entry name" value="Methyltransf_24"/>
    <property type="match status" value="1"/>
</dbReference>
<organism evidence="1">
    <name type="scientific">mine drainage metagenome</name>
    <dbReference type="NCBI Taxonomy" id="410659"/>
    <lineage>
        <taxon>unclassified sequences</taxon>
        <taxon>metagenomes</taxon>
        <taxon>ecological metagenomes</taxon>
    </lineage>
</organism>
<accession>A0A1J5R5D8</accession>
<dbReference type="Gene3D" id="1.25.40.10">
    <property type="entry name" value="Tetratricopeptide repeat domain"/>
    <property type="match status" value="1"/>
</dbReference>